<evidence type="ECO:0000313" key="2">
    <source>
        <dbReference type="EMBL" id="RAK42951.1"/>
    </source>
</evidence>
<protein>
    <submittedName>
        <fullName evidence="2">Uncharacterized protein</fullName>
    </submittedName>
</protein>
<name>A0A327ZL02_9ACTN</name>
<keyword evidence="3" id="KW-1185">Reference proteome</keyword>
<dbReference type="Proteomes" id="UP000249341">
    <property type="component" value="Unassembled WGS sequence"/>
</dbReference>
<gene>
    <name evidence="2" type="ORF">B0I29_10181</name>
</gene>
<accession>A0A327ZL02</accession>
<evidence type="ECO:0000256" key="1">
    <source>
        <dbReference type="SAM" id="MobiDB-lite"/>
    </source>
</evidence>
<evidence type="ECO:0000313" key="3">
    <source>
        <dbReference type="Proteomes" id="UP000249341"/>
    </source>
</evidence>
<proteinExistence type="predicted"/>
<sequence length="156" mass="16930">MYEHTEDDEDESVTLQPGMVISIRSRHDVVIIDPDKFLTAARRAYLAYNPGADESELAVALADPYCAVDALINCYHTLASDDPELAAGSSEPPTMHGGVGLRPGQRVPDRPDGLSPAGMILSIEFGHHTPLQDYGCFLPSFTELMAEPLKSQESSE</sequence>
<organism evidence="2 3">
    <name type="scientific">Actinoplanes lutulentus</name>
    <dbReference type="NCBI Taxonomy" id="1287878"/>
    <lineage>
        <taxon>Bacteria</taxon>
        <taxon>Bacillati</taxon>
        <taxon>Actinomycetota</taxon>
        <taxon>Actinomycetes</taxon>
        <taxon>Micromonosporales</taxon>
        <taxon>Micromonosporaceae</taxon>
        <taxon>Actinoplanes</taxon>
    </lineage>
</organism>
<reference evidence="2 3" key="1">
    <citation type="submission" date="2018-06" db="EMBL/GenBank/DDBJ databases">
        <title>Genomic Encyclopedia of Type Strains, Phase III (KMG-III): the genomes of soil and plant-associated and newly described type strains.</title>
        <authorList>
            <person name="Whitman W."/>
        </authorList>
    </citation>
    <scope>NUCLEOTIDE SEQUENCE [LARGE SCALE GENOMIC DNA]</scope>
    <source>
        <strain evidence="2 3">CGMCC 4.7090</strain>
    </source>
</reference>
<dbReference type="OrthoDB" id="3529460at2"/>
<dbReference type="AlphaFoldDB" id="A0A327ZL02"/>
<feature type="region of interest" description="Disordered" evidence="1">
    <location>
        <begin position="84"/>
        <end position="113"/>
    </location>
</feature>
<dbReference type="RefSeq" id="WP_111646779.1">
    <property type="nucleotide sequence ID" value="NZ_JACHWI010000001.1"/>
</dbReference>
<comment type="caution">
    <text evidence="2">The sequence shown here is derived from an EMBL/GenBank/DDBJ whole genome shotgun (WGS) entry which is preliminary data.</text>
</comment>
<dbReference type="EMBL" id="QLMJ01000001">
    <property type="protein sequence ID" value="RAK42951.1"/>
    <property type="molecule type" value="Genomic_DNA"/>
</dbReference>